<reference evidence="1" key="1">
    <citation type="journal article" date="2015" name="Nature">
        <title>Complex archaea that bridge the gap between prokaryotes and eukaryotes.</title>
        <authorList>
            <person name="Spang A."/>
            <person name="Saw J.H."/>
            <person name="Jorgensen S.L."/>
            <person name="Zaremba-Niedzwiedzka K."/>
            <person name="Martijn J."/>
            <person name="Lind A.E."/>
            <person name="van Eijk R."/>
            <person name="Schleper C."/>
            <person name="Guy L."/>
            <person name="Ettema T.J."/>
        </authorList>
    </citation>
    <scope>NUCLEOTIDE SEQUENCE</scope>
</reference>
<dbReference type="AlphaFoldDB" id="A0A0F9FIX7"/>
<gene>
    <name evidence="1" type="ORF">LCGC14_2237500</name>
</gene>
<accession>A0A0F9FIX7</accession>
<evidence type="ECO:0000313" key="1">
    <source>
        <dbReference type="EMBL" id="KKL57230.1"/>
    </source>
</evidence>
<dbReference type="EMBL" id="LAZR01030233">
    <property type="protein sequence ID" value="KKL57230.1"/>
    <property type="molecule type" value="Genomic_DNA"/>
</dbReference>
<proteinExistence type="predicted"/>
<protein>
    <submittedName>
        <fullName evidence="1">Uncharacterized protein</fullName>
    </submittedName>
</protein>
<organism evidence="1">
    <name type="scientific">marine sediment metagenome</name>
    <dbReference type="NCBI Taxonomy" id="412755"/>
    <lineage>
        <taxon>unclassified sequences</taxon>
        <taxon>metagenomes</taxon>
        <taxon>ecological metagenomes</taxon>
    </lineage>
</organism>
<name>A0A0F9FIX7_9ZZZZ</name>
<sequence length="83" mass="9019">MTPEQKAAYIQAVDLSKIGCQESNLMGICKPGTNEPIPCGLPGAKVVFHQHDGRNVYVMCAGCADHNIKNRRGIEFVPKPTHS</sequence>
<comment type="caution">
    <text evidence="1">The sequence shown here is derived from an EMBL/GenBank/DDBJ whole genome shotgun (WGS) entry which is preliminary data.</text>
</comment>